<dbReference type="EMBL" id="NRSG01000365">
    <property type="protein sequence ID" value="MBK1661759.1"/>
    <property type="molecule type" value="Genomic_DNA"/>
</dbReference>
<keyword evidence="5 9" id="KW-0812">Transmembrane</keyword>
<evidence type="ECO:0000313" key="13">
    <source>
        <dbReference type="Proteomes" id="UP000697995"/>
    </source>
</evidence>
<dbReference type="InterPro" id="IPR055348">
    <property type="entry name" value="DctQ"/>
</dbReference>
<dbReference type="PANTHER" id="PTHR33362:SF2">
    <property type="entry name" value="TRAP TRANSPORTER LARGE PERMEASE PROTEIN"/>
    <property type="match status" value="1"/>
</dbReference>
<feature type="transmembrane region" description="Helical" evidence="9">
    <location>
        <begin position="596"/>
        <end position="620"/>
    </location>
</feature>
<evidence type="ECO:0000256" key="7">
    <source>
        <dbReference type="ARBA" id="ARBA00023136"/>
    </source>
</evidence>
<gene>
    <name evidence="12" type="ORF">CKO45_26525</name>
</gene>
<reference evidence="12 13" key="1">
    <citation type="journal article" date="2020" name="Microorganisms">
        <title>Osmotic Adaptation and Compatible Solute Biosynthesis of Phototrophic Bacteria as Revealed from Genome Analyses.</title>
        <authorList>
            <person name="Imhoff J.F."/>
            <person name="Rahn T."/>
            <person name="Kunzel S."/>
            <person name="Keller A."/>
            <person name="Neulinger S.C."/>
        </authorList>
    </citation>
    <scope>NUCLEOTIDE SEQUENCE [LARGE SCALE GENOMIC DNA]</scope>
    <source>
        <strain evidence="12 13">DSM 15382</strain>
    </source>
</reference>
<feature type="transmembrane region" description="Helical" evidence="9">
    <location>
        <begin position="254"/>
        <end position="275"/>
    </location>
</feature>
<organism evidence="12 13">
    <name type="scientific">Paracraurococcus ruber</name>
    <dbReference type="NCBI Taxonomy" id="77675"/>
    <lineage>
        <taxon>Bacteria</taxon>
        <taxon>Pseudomonadati</taxon>
        <taxon>Pseudomonadota</taxon>
        <taxon>Alphaproteobacteria</taxon>
        <taxon>Acetobacterales</taxon>
        <taxon>Roseomonadaceae</taxon>
        <taxon>Paracraurococcus</taxon>
    </lineage>
</organism>
<evidence type="ECO:0000256" key="5">
    <source>
        <dbReference type="ARBA" id="ARBA00022692"/>
    </source>
</evidence>
<feature type="transmembrane region" description="Helical" evidence="9">
    <location>
        <begin position="336"/>
        <end position="359"/>
    </location>
</feature>
<protein>
    <recommendedName>
        <fullName evidence="14">TRAP transporter, DctM subunit</fullName>
    </recommendedName>
</protein>
<feature type="transmembrane region" description="Helical" evidence="9">
    <location>
        <begin position="144"/>
        <end position="161"/>
    </location>
</feature>
<keyword evidence="4 8" id="KW-0997">Cell inner membrane</keyword>
<evidence type="ECO:0000256" key="4">
    <source>
        <dbReference type="ARBA" id="ARBA00022519"/>
    </source>
</evidence>
<feature type="transmembrane region" description="Helical" evidence="9">
    <location>
        <begin position="409"/>
        <end position="430"/>
    </location>
</feature>
<dbReference type="Pfam" id="PF06808">
    <property type="entry name" value="DctM"/>
    <property type="match status" value="1"/>
</dbReference>
<evidence type="ECO:0000256" key="8">
    <source>
        <dbReference type="RuleBase" id="RU369079"/>
    </source>
</evidence>
<keyword evidence="6 9" id="KW-1133">Transmembrane helix</keyword>
<feature type="transmembrane region" description="Helical" evidence="9">
    <location>
        <begin position="473"/>
        <end position="492"/>
    </location>
</feature>
<dbReference type="InterPro" id="IPR010656">
    <property type="entry name" value="DctM"/>
</dbReference>
<feature type="transmembrane region" description="Helical" evidence="9">
    <location>
        <begin position="442"/>
        <end position="461"/>
    </location>
</feature>
<comment type="caution">
    <text evidence="12">The sequence shown here is derived from an EMBL/GenBank/DDBJ whole genome shotgun (WGS) entry which is preliminary data.</text>
</comment>
<evidence type="ECO:0000259" key="10">
    <source>
        <dbReference type="Pfam" id="PF04290"/>
    </source>
</evidence>
<feature type="transmembrane region" description="Helical" evidence="9">
    <location>
        <begin position="281"/>
        <end position="304"/>
    </location>
</feature>
<name>A0ABS1D7B2_9PROT</name>
<evidence type="ECO:0000256" key="6">
    <source>
        <dbReference type="ARBA" id="ARBA00022989"/>
    </source>
</evidence>
<evidence type="ECO:0000256" key="1">
    <source>
        <dbReference type="ARBA" id="ARBA00004429"/>
    </source>
</evidence>
<dbReference type="PANTHER" id="PTHR33362">
    <property type="entry name" value="SIALIC ACID TRAP TRANSPORTER PERMEASE PROTEIN SIAT-RELATED"/>
    <property type="match status" value="1"/>
</dbReference>
<feature type="transmembrane region" description="Helical" evidence="9">
    <location>
        <begin position="104"/>
        <end position="124"/>
    </location>
</feature>
<keyword evidence="7 9" id="KW-0472">Membrane</keyword>
<evidence type="ECO:0000313" key="12">
    <source>
        <dbReference type="EMBL" id="MBK1661759.1"/>
    </source>
</evidence>
<feature type="transmembrane region" description="Helical" evidence="9">
    <location>
        <begin position="31"/>
        <end position="54"/>
    </location>
</feature>
<proteinExistence type="predicted"/>
<evidence type="ECO:0000256" key="2">
    <source>
        <dbReference type="ARBA" id="ARBA00022448"/>
    </source>
</evidence>
<comment type="function">
    <text evidence="8">Part of the tripartite ATP-independent periplasmic (TRAP) transport system.</text>
</comment>
<accession>A0ABS1D7B2</accession>
<keyword evidence="3" id="KW-1003">Cell membrane</keyword>
<dbReference type="NCBIfam" id="TIGR00786">
    <property type="entry name" value="dctM"/>
    <property type="match status" value="1"/>
</dbReference>
<comment type="subcellular location">
    <subcellularLocation>
        <location evidence="1 8">Cell inner membrane</location>
        <topology evidence="1 8">Multi-pass membrane protein</topology>
    </subcellularLocation>
</comment>
<feature type="transmembrane region" description="Helical" evidence="9">
    <location>
        <begin position="202"/>
        <end position="234"/>
    </location>
</feature>
<dbReference type="Proteomes" id="UP000697995">
    <property type="component" value="Unassembled WGS sequence"/>
</dbReference>
<feature type="domain" description="TRAP C4-dicarboxylate transport system permease DctM subunit" evidence="11">
    <location>
        <begin position="207"/>
        <end position="616"/>
    </location>
</feature>
<evidence type="ECO:0000259" key="11">
    <source>
        <dbReference type="Pfam" id="PF06808"/>
    </source>
</evidence>
<feature type="transmembrane region" description="Helical" evidence="9">
    <location>
        <begin position="556"/>
        <end position="581"/>
    </location>
</feature>
<feature type="transmembrane region" description="Helical" evidence="9">
    <location>
        <begin position="173"/>
        <end position="190"/>
    </location>
</feature>
<evidence type="ECO:0000256" key="3">
    <source>
        <dbReference type="ARBA" id="ARBA00022475"/>
    </source>
</evidence>
<sequence>MEHVVHSPVPAAAAGPAAPAGPRLLMRPIEALAAALLVGLIGLVLASVFCRYVLGRPIAASDEIASFLFLWIVMLGAVIAIDRNEHLRLALLLNAMGPRPRRRLEAVGLVIMAAFLGALLPAALEHTWFEADITSPALDISMGWRIAGIPLGIVLMLAALAGRVWREVARADLVLAIALVGAAIAGLWLLTPVFAQLGKANILVLLVGVIAVCLAIGVPIGFCFGAGALAFLLFSTHLPPTVIVGRMDEGMSSLILLSVPVFVLLGCILDATGMGKAIVDFLGSLLGHVRAGMSYVMLGSLYLVSGISGSKVSDMATVAPALFPEMKRRGNRPEEMVALLGTGAIMADTVPPSIVLIVIGSVAGISIAGLFASGFVVALFLLLILAAAARWKARGESLAGVRRAPLRAVGAALLFAAPALVLPFLVRGAVTEGVATATEVSTIAVLYAFLAGTTLYGRLGLRDIYRMLVETAAMTGAILLILGTAAAAAWVLTQTGFAGYLAAVMQGLPGGWVVFMGVTILVFLFLGCLLEGLPAIVLLAPLMFPIARQLGIDPVHYAMVVVVAMNIGLFAPPIGIGFYIACSIGKVAPDAAMRTIWFYLAALLLGLLAIALVPAISIGLI</sequence>
<keyword evidence="13" id="KW-1185">Reference proteome</keyword>
<evidence type="ECO:0000256" key="9">
    <source>
        <dbReference type="SAM" id="Phobius"/>
    </source>
</evidence>
<dbReference type="Pfam" id="PF04290">
    <property type="entry name" value="DctQ"/>
    <property type="match status" value="1"/>
</dbReference>
<keyword evidence="2 8" id="KW-0813">Transport</keyword>
<feature type="transmembrane region" description="Helical" evidence="9">
    <location>
        <begin position="66"/>
        <end position="83"/>
    </location>
</feature>
<feature type="transmembrane region" description="Helical" evidence="9">
    <location>
        <begin position="365"/>
        <end position="388"/>
    </location>
</feature>
<evidence type="ECO:0008006" key="14">
    <source>
        <dbReference type="Google" id="ProtNLM"/>
    </source>
</evidence>
<feature type="domain" description="Tripartite ATP-independent periplasmic transporters DctQ component" evidence="10">
    <location>
        <begin position="40"/>
        <end position="169"/>
    </location>
</feature>
<dbReference type="InterPro" id="IPR004681">
    <property type="entry name" value="TRAP_DctM"/>
</dbReference>
<feature type="transmembrane region" description="Helical" evidence="9">
    <location>
        <begin position="512"/>
        <end position="544"/>
    </location>
</feature>